<gene>
    <name evidence="1" type="ORF">KUTeg_018680</name>
</gene>
<dbReference type="SUPFAM" id="SSF50249">
    <property type="entry name" value="Nucleic acid-binding proteins"/>
    <property type="match status" value="1"/>
</dbReference>
<dbReference type="Proteomes" id="UP001217089">
    <property type="component" value="Unassembled WGS sequence"/>
</dbReference>
<dbReference type="Gene3D" id="2.40.50.140">
    <property type="entry name" value="Nucleic acid-binding proteins"/>
    <property type="match status" value="1"/>
</dbReference>
<sequence length="471" mass="53438">MGKRNIDSSINNRNKIPKLTSFDITTSETIESKVETFNDDKENTHVAKKGKFLESWKFNRSWLTYDSEKHPMFCNNCIRVQAVNVFTTWCSMMKREAVTIHENRKGDHSHKRTIEIFECSNSMIESRKRAMLKSKSAVIGALRNVYVAAINNLANVTVPDLNDFCIQHGASQLKHLKVPAINSSAHRLPLSCGGAAERVPYLVQFQEVLNSIYKYFHNSPKNQAKLKARAVLNSHATKFKKVFHTRWLSFEGSVHAIVVYYPALLSVFMEEKSESALGSPVRSIVSIKGKITKVSPATTKTVNEQNVPFQELTLTDKTGKATVAIWEDMVNTFTSGQFVKLSKCRVRLFNEEKKFSTTTASVSEETEEDQASELIWPAGNIIGVFEVDPYLTCPKSSCNNTKLITLRENNIELYYMVCKRCNTRWKTNSANTYLRATLLLRTKDGEEKKNSFRSSDFENVGKQGSGFKHHL</sequence>
<reference evidence="1 2" key="1">
    <citation type="submission" date="2022-12" db="EMBL/GenBank/DDBJ databases">
        <title>Chromosome-level genome of Tegillarca granosa.</title>
        <authorList>
            <person name="Kim J."/>
        </authorList>
    </citation>
    <scope>NUCLEOTIDE SEQUENCE [LARGE SCALE GENOMIC DNA]</scope>
    <source>
        <strain evidence="1">Teg-2019</strain>
        <tissue evidence="1">Adductor muscle</tissue>
    </source>
</reference>
<evidence type="ECO:0000313" key="2">
    <source>
        <dbReference type="Proteomes" id="UP001217089"/>
    </source>
</evidence>
<accession>A0ABQ9EEN2</accession>
<proteinExistence type="predicted"/>
<evidence type="ECO:0000313" key="1">
    <source>
        <dbReference type="EMBL" id="KAJ8303757.1"/>
    </source>
</evidence>
<dbReference type="InterPro" id="IPR012340">
    <property type="entry name" value="NA-bd_OB-fold"/>
</dbReference>
<name>A0ABQ9EEN2_TEGGR</name>
<keyword evidence="2" id="KW-1185">Reference proteome</keyword>
<protein>
    <submittedName>
        <fullName evidence="1">Uncharacterized protein</fullName>
    </submittedName>
</protein>
<dbReference type="PANTHER" id="PTHR46880">
    <property type="entry name" value="RAS-ASSOCIATING DOMAIN-CONTAINING PROTEIN"/>
    <property type="match status" value="1"/>
</dbReference>
<organism evidence="1 2">
    <name type="scientific">Tegillarca granosa</name>
    <name type="common">Malaysian cockle</name>
    <name type="synonym">Anadara granosa</name>
    <dbReference type="NCBI Taxonomy" id="220873"/>
    <lineage>
        <taxon>Eukaryota</taxon>
        <taxon>Metazoa</taxon>
        <taxon>Spiralia</taxon>
        <taxon>Lophotrochozoa</taxon>
        <taxon>Mollusca</taxon>
        <taxon>Bivalvia</taxon>
        <taxon>Autobranchia</taxon>
        <taxon>Pteriomorphia</taxon>
        <taxon>Arcoida</taxon>
        <taxon>Arcoidea</taxon>
        <taxon>Arcidae</taxon>
        <taxon>Tegillarca</taxon>
    </lineage>
</organism>
<comment type="caution">
    <text evidence="1">The sequence shown here is derived from an EMBL/GenBank/DDBJ whole genome shotgun (WGS) entry which is preliminary data.</text>
</comment>
<dbReference type="EMBL" id="JARBDR010000908">
    <property type="protein sequence ID" value="KAJ8303757.1"/>
    <property type="molecule type" value="Genomic_DNA"/>
</dbReference>
<dbReference type="PANTHER" id="PTHR46880:SF5">
    <property type="entry name" value="DUF4371 DOMAIN-CONTAINING PROTEIN"/>
    <property type="match status" value="1"/>
</dbReference>